<accession>A0A7R9BNA2</accession>
<feature type="domain" description="C2H2-type" evidence="9">
    <location>
        <begin position="1073"/>
        <end position="1101"/>
    </location>
</feature>
<feature type="compositionally biased region" description="Basic and acidic residues" evidence="8">
    <location>
        <begin position="1182"/>
        <end position="1198"/>
    </location>
</feature>
<feature type="compositionally biased region" description="Low complexity" evidence="8">
    <location>
        <begin position="69"/>
        <end position="91"/>
    </location>
</feature>
<name>A0A7R9BNA2_9CRUS</name>
<feature type="compositionally biased region" description="Basic residues" evidence="8">
    <location>
        <begin position="1716"/>
        <end position="1734"/>
    </location>
</feature>
<feature type="compositionally biased region" description="Low complexity" evidence="8">
    <location>
        <begin position="103"/>
        <end position="118"/>
    </location>
</feature>
<evidence type="ECO:0000256" key="3">
    <source>
        <dbReference type="ARBA" id="ARBA00022737"/>
    </source>
</evidence>
<feature type="region of interest" description="Disordered" evidence="8">
    <location>
        <begin position="1716"/>
        <end position="1745"/>
    </location>
</feature>
<evidence type="ECO:0000256" key="5">
    <source>
        <dbReference type="ARBA" id="ARBA00022833"/>
    </source>
</evidence>
<dbReference type="EMBL" id="OA883002">
    <property type="protein sequence ID" value="CAD7277637.1"/>
    <property type="molecule type" value="Genomic_DNA"/>
</dbReference>
<evidence type="ECO:0000259" key="9">
    <source>
        <dbReference type="PROSITE" id="PS50157"/>
    </source>
</evidence>
<feature type="region of interest" description="Disordered" evidence="8">
    <location>
        <begin position="1182"/>
        <end position="1259"/>
    </location>
</feature>
<keyword evidence="4 7" id="KW-0863">Zinc-finger</keyword>
<evidence type="ECO:0000313" key="10">
    <source>
        <dbReference type="EMBL" id="CAD7277637.1"/>
    </source>
</evidence>
<keyword evidence="5" id="KW-0862">Zinc</keyword>
<feature type="domain" description="C2H2-type" evidence="9">
    <location>
        <begin position="1157"/>
        <end position="1184"/>
    </location>
</feature>
<evidence type="ECO:0000256" key="1">
    <source>
        <dbReference type="ARBA" id="ARBA00004123"/>
    </source>
</evidence>
<feature type="compositionally biased region" description="Low complexity" evidence="8">
    <location>
        <begin position="224"/>
        <end position="257"/>
    </location>
</feature>
<feature type="compositionally biased region" description="Pro residues" evidence="8">
    <location>
        <begin position="1006"/>
        <end position="1028"/>
    </location>
</feature>
<feature type="domain" description="C2H2-type" evidence="9">
    <location>
        <begin position="130"/>
        <end position="158"/>
    </location>
</feature>
<feature type="region of interest" description="Disordered" evidence="8">
    <location>
        <begin position="863"/>
        <end position="891"/>
    </location>
</feature>
<dbReference type="SMART" id="SM00355">
    <property type="entry name" value="ZnF_C2H2"/>
    <property type="match status" value="10"/>
</dbReference>
<dbReference type="PANTHER" id="PTHR24406">
    <property type="entry name" value="TRANSCRIPTIONAL REPRESSOR CTCFL-RELATED"/>
    <property type="match status" value="1"/>
</dbReference>
<feature type="compositionally biased region" description="Low complexity" evidence="8">
    <location>
        <begin position="265"/>
        <end position="280"/>
    </location>
</feature>
<proteinExistence type="predicted"/>
<dbReference type="PROSITE" id="PS50157">
    <property type="entry name" value="ZINC_FINGER_C2H2_2"/>
    <property type="match status" value="6"/>
</dbReference>
<reference evidence="10" key="1">
    <citation type="submission" date="2020-11" db="EMBL/GenBank/DDBJ databases">
        <authorList>
            <person name="Tran Van P."/>
        </authorList>
    </citation>
    <scope>NUCLEOTIDE SEQUENCE</scope>
</reference>
<feature type="region of interest" description="Disordered" evidence="8">
    <location>
        <begin position="1"/>
        <end position="36"/>
    </location>
</feature>
<feature type="domain" description="C2H2-type" evidence="9">
    <location>
        <begin position="783"/>
        <end position="813"/>
    </location>
</feature>
<feature type="region of interest" description="Disordered" evidence="8">
    <location>
        <begin position="1003"/>
        <end position="1070"/>
    </location>
</feature>
<feature type="compositionally biased region" description="Basic and acidic residues" evidence="8">
    <location>
        <begin position="658"/>
        <end position="667"/>
    </location>
</feature>
<evidence type="ECO:0000256" key="7">
    <source>
        <dbReference type="PROSITE-ProRule" id="PRU00042"/>
    </source>
</evidence>
<dbReference type="InterPro" id="IPR050888">
    <property type="entry name" value="ZnF_C2H2-type_TF"/>
</dbReference>
<evidence type="ECO:0000313" key="11">
    <source>
        <dbReference type="Proteomes" id="UP000678499"/>
    </source>
</evidence>
<feature type="compositionally biased region" description="Low complexity" evidence="8">
    <location>
        <begin position="581"/>
        <end position="595"/>
    </location>
</feature>
<feature type="domain" description="C2H2-type" evidence="9">
    <location>
        <begin position="1449"/>
        <end position="1477"/>
    </location>
</feature>
<evidence type="ECO:0000256" key="4">
    <source>
        <dbReference type="ARBA" id="ARBA00022771"/>
    </source>
</evidence>
<dbReference type="InterPro" id="IPR013087">
    <property type="entry name" value="Znf_C2H2_type"/>
</dbReference>
<gene>
    <name evidence="10" type="ORF">NMOB1V02_LOCUS5365</name>
</gene>
<sequence length="1745" mass="189998">MRVMKPTPMVSSQTQTQHSGTQTAAKVRSSVGSMPQPCISISKITREPRAQLEQLRASPEIVVSAIPVVSSSGGNSSSSSTCSSSTTTSSSNKDHHHNHTQHHQSNASGKGAASTSSKGVMARPVAEFQYTCLTCGAVFGSYGDMVKHQQGVHGGVVPQLKTSLPPATTAKPGKMTQIIAKMRSELSERPKQAAKPAQIVKQNSEDDMHNLGIAALFACTSVGSPATKTDSSPSKSSKAVEVKQQQQQQQQKQQTPQQQPPPQPQQQKQKVPPSPQKKSQGAIKAFDLRLIDASDTEYFAKVSHNIADNLTNHMDGRVNAKRKTRSVPMRFVPAAKSKGHDESVLSAPPSKRRRTEVQSQVPREDPIETDPEKIFFAKLGMRKKVTAVSSGVGGGSQDGNPGQSVDKVKQIYEKEDPQNWTTFAGELTKPKVYMCGVCGEQTTTLAKINEHKNKAHGPFGRNVQHLEWDGRAKIPDELLPKAPRVDGVISGAVLMEQTEFRCMKCGSMSSSNDELLMHVGKCADDSRKRVVRPTTKTGLKRFSKISRCVVRDSPSSPVKPTNVRLIKSVVEPYKGAFVGNKKTTAAKTTNRTPTASAKRSPTKPNNNNNNNSSSNNNNNGNTTNNNNKQEAQDKLDVSNGGGLKFIIRHGKMISSTEAVKEGSKSDTETTVTPIPVPTPATVTQVATISAPSVPPVPPPPPGPTVATITQQVIIKKKKKPIEAPLQIVLPSPPTQQFTATLAKKKPAAPVVPISPQPATITKKSREVKPEPVQAAVEPEPVDFLCVGCGEAFTNKSASDRHSRKCIRLAKESPVVVKEPVAVVKETVAPIVKEPVDVLPEVPAEKPPVEPVAAMEFLEPELPEEAKRGRKPGGFAGKKRRRNSCWSRGQVNKKKSIKRQSLPVKIETPIVADLEELAILDKKPAFLPPSRKSRRISNKKDLLQDKLLELMDEERSCPNCGQMATAPGWMARHRNVCDAPKPAVPEEKPTRRLKAEKQVLDSAPIEAPAPPAPPPEPSPTPPPPAPPAEPIASTPPKRIGNSSTRKRKMKDAPSPVKPVTPVEPDEDEPKLPDGTCYVCLKVMTHKHNLSRHYKFVHGLDKSPSPKEAREIRETLALEKEAVVAGTVETVVVSAKRGRTIKGKARRLSLDETNPKASLVCSKCSRSFLHASALRRHVMECAGRRKDGDDDDAKRDRDDGENHEDDACPNDSSSSVSIESSKNQQPPQGSKGDGSRDTEEESKVRSSSEPPEQKKPGQPDVMTAGGKLCNFSCHVCGARFSCRGWFTKHVKKCHSAETPVEDLAVLSTSEAPVKEVLVCCEKCSQEFSCASKLEQHKHVCSKFEECEKDDDVDGGESEVSLSSVFDTVDLLAVAVSNDALEKKDLVEIQEAMGVTDEEMDKILQLGSAMAITESLVEDPVILDLDEASNVGKLEGKAVQAEDPPVKGSKAMKCSKCPETFTTQISLSLHIIKTHVEQCDGVVANGEPQEFKKKLSNVLGALLDKANSLVKSKTSKESRRFVCKWCDHKCEDFKKYNSHVMELHGDVYLTKGENALETPAKSGSVMQCPICDESVNNSNVYSHLHSRHVDWKIESFRNDSDKTMKLTKMCGNQLVTLEAKLCEDSGDTLPVEMLTNNNDIHGSVRKSDSVPTDENKVFCQEWHCKLSFKDAQALSKHVGEEHETKVPFGAKSKIDNNGRSQEEIKELALKAIAALGPKTKRRKSLARRANLRGRSKMNKSGDGIFVAE</sequence>
<dbReference type="GO" id="GO:0008270">
    <property type="term" value="F:zinc ion binding"/>
    <property type="evidence" value="ECO:0007669"/>
    <property type="project" value="UniProtKB-KW"/>
</dbReference>
<evidence type="ECO:0000256" key="8">
    <source>
        <dbReference type="SAM" id="MobiDB-lite"/>
    </source>
</evidence>
<organism evidence="10">
    <name type="scientific">Notodromas monacha</name>
    <dbReference type="NCBI Taxonomy" id="399045"/>
    <lineage>
        <taxon>Eukaryota</taxon>
        <taxon>Metazoa</taxon>
        <taxon>Ecdysozoa</taxon>
        <taxon>Arthropoda</taxon>
        <taxon>Crustacea</taxon>
        <taxon>Oligostraca</taxon>
        <taxon>Ostracoda</taxon>
        <taxon>Podocopa</taxon>
        <taxon>Podocopida</taxon>
        <taxon>Cypridocopina</taxon>
        <taxon>Cypridoidea</taxon>
        <taxon>Cyprididae</taxon>
        <taxon>Notodromas</taxon>
    </lineage>
</organism>
<dbReference type="Gene3D" id="3.30.160.60">
    <property type="entry name" value="Classic Zinc Finger"/>
    <property type="match status" value="1"/>
</dbReference>
<feature type="domain" description="C2H2-type" evidence="9">
    <location>
        <begin position="1269"/>
        <end position="1297"/>
    </location>
</feature>
<feature type="compositionally biased region" description="Low complexity" evidence="8">
    <location>
        <begin position="605"/>
        <end position="627"/>
    </location>
</feature>
<feature type="region of interest" description="Disordered" evidence="8">
    <location>
        <begin position="223"/>
        <end position="282"/>
    </location>
</feature>
<keyword evidence="3" id="KW-0677">Repeat</keyword>
<keyword evidence="6" id="KW-0539">Nucleus</keyword>
<dbReference type="GO" id="GO:0005634">
    <property type="term" value="C:nucleus"/>
    <property type="evidence" value="ECO:0007669"/>
    <property type="project" value="UniProtKB-SubCell"/>
</dbReference>
<keyword evidence="2" id="KW-0479">Metal-binding</keyword>
<feature type="compositionally biased region" description="Low complexity" evidence="8">
    <location>
        <begin position="11"/>
        <end position="23"/>
    </location>
</feature>
<feature type="region of interest" description="Disordered" evidence="8">
    <location>
        <begin position="69"/>
        <end position="118"/>
    </location>
</feature>
<comment type="subcellular location">
    <subcellularLocation>
        <location evidence="1">Nucleus</location>
    </subcellularLocation>
</comment>
<evidence type="ECO:0000256" key="6">
    <source>
        <dbReference type="ARBA" id="ARBA00023242"/>
    </source>
</evidence>
<protein>
    <recommendedName>
        <fullName evidence="9">C2H2-type domain-containing protein</fullName>
    </recommendedName>
</protein>
<feature type="region of interest" description="Disordered" evidence="8">
    <location>
        <begin position="656"/>
        <end position="677"/>
    </location>
</feature>
<feature type="compositionally biased region" description="Low complexity" evidence="8">
    <location>
        <begin position="1210"/>
        <end position="1219"/>
    </location>
</feature>
<dbReference type="PROSITE" id="PS00028">
    <property type="entry name" value="ZINC_FINGER_C2H2_1"/>
    <property type="match status" value="5"/>
</dbReference>
<evidence type="ECO:0000256" key="2">
    <source>
        <dbReference type="ARBA" id="ARBA00022723"/>
    </source>
</evidence>
<dbReference type="EMBL" id="CAJPEX010000965">
    <property type="protein sequence ID" value="CAG0917789.1"/>
    <property type="molecule type" value="Genomic_DNA"/>
</dbReference>
<feature type="region of interest" description="Disordered" evidence="8">
    <location>
        <begin position="334"/>
        <end position="366"/>
    </location>
</feature>
<feature type="compositionally biased region" description="Basic and acidic residues" evidence="8">
    <location>
        <begin position="1231"/>
        <end position="1255"/>
    </location>
</feature>
<feature type="region of interest" description="Disordered" evidence="8">
    <location>
        <begin position="581"/>
        <end position="628"/>
    </location>
</feature>
<dbReference type="Proteomes" id="UP000678499">
    <property type="component" value="Unassembled WGS sequence"/>
</dbReference>
<keyword evidence="11" id="KW-1185">Reference proteome</keyword>